<accession>A0A4C1X6R8</accession>
<protein>
    <submittedName>
        <fullName evidence="3">Uncharacterized protein</fullName>
    </submittedName>
</protein>
<dbReference type="OrthoDB" id="7362714at2759"/>
<feature type="signal peptide" evidence="2">
    <location>
        <begin position="1"/>
        <end position="23"/>
    </location>
</feature>
<reference evidence="3 4" key="1">
    <citation type="journal article" date="2019" name="Commun. Biol.">
        <title>The bagworm genome reveals a unique fibroin gene that provides high tensile strength.</title>
        <authorList>
            <person name="Kono N."/>
            <person name="Nakamura H."/>
            <person name="Ohtoshi R."/>
            <person name="Tomita M."/>
            <person name="Numata K."/>
            <person name="Arakawa K."/>
        </authorList>
    </citation>
    <scope>NUCLEOTIDE SEQUENCE [LARGE SCALE GENOMIC DNA]</scope>
</reference>
<keyword evidence="1" id="KW-1133">Transmembrane helix</keyword>
<dbReference type="STRING" id="151549.A0A4C1X6R8"/>
<feature type="transmembrane region" description="Helical" evidence="1">
    <location>
        <begin position="167"/>
        <end position="195"/>
    </location>
</feature>
<proteinExistence type="predicted"/>
<sequence>MIAIRVSLLLVLLHCTNVCTLHAKWRHFKVKNILKSHHNTGDVEDSAGSRHVPSLFFNRVGHRYEFESTRLWKRRKRDAGSLRKVGDVGVANGKINAKNYSEIKANTDAEGSILYREGPSRAEDANLLERFKSMWPVQSWSRYGLFSEDYLLMVNRHWLQFPPPPRWVSYTMGAVYVGFTVVGCSGNAVVLLMYFRSVLWRKNFFIS</sequence>
<evidence type="ECO:0000313" key="3">
    <source>
        <dbReference type="EMBL" id="GBP59478.1"/>
    </source>
</evidence>
<keyword evidence="4" id="KW-1185">Reference proteome</keyword>
<dbReference type="EMBL" id="BGZK01000762">
    <property type="protein sequence ID" value="GBP59478.1"/>
    <property type="molecule type" value="Genomic_DNA"/>
</dbReference>
<name>A0A4C1X6R8_EUMVA</name>
<feature type="chain" id="PRO_5020023832" evidence="2">
    <location>
        <begin position="24"/>
        <end position="207"/>
    </location>
</feature>
<keyword evidence="2" id="KW-0732">Signal</keyword>
<evidence type="ECO:0000313" key="4">
    <source>
        <dbReference type="Proteomes" id="UP000299102"/>
    </source>
</evidence>
<organism evidence="3 4">
    <name type="scientific">Eumeta variegata</name>
    <name type="common">Bagworm moth</name>
    <name type="synonym">Eumeta japonica</name>
    <dbReference type="NCBI Taxonomy" id="151549"/>
    <lineage>
        <taxon>Eukaryota</taxon>
        <taxon>Metazoa</taxon>
        <taxon>Ecdysozoa</taxon>
        <taxon>Arthropoda</taxon>
        <taxon>Hexapoda</taxon>
        <taxon>Insecta</taxon>
        <taxon>Pterygota</taxon>
        <taxon>Neoptera</taxon>
        <taxon>Endopterygota</taxon>
        <taxon>Lepidoptera</taxon>
        <taxon>Glossata</taxon>
        <taxon>Ditrysia</taxon>
        <taxon>Tineoidea</taxon>
        <taxon>Psychidae</taxon>
        <taxon>Oiketicinae</taxon>
        <taxon>Eumeta</taxon>
    </lineage>
</organism>
<keyword evidence="1" id="KW-0812">Transmembrane</keyword>
<evidence type="ECO:0000256" key="2">
    <source>
        <dbReference type="SAM" id="SignalP"/>
    </source>
</evidence>
<gene>
    <name evidence="3" type="ORF">EVAR_35427_1</name>
</gene>
<dbReference type="AlphaFoldDB" id="A0A4C1X6R8"/>
<evidence type="ECO:0000256" key="1">
    <source>
        <dbReference type="SAM" id="Phobius"/>
    </source>
</evidence>
<dbReference type="Proteomes" id="UP000299102">
    <property type="component" value="Unassembled WGS sequence"/>
</dbReference>
<keyword evidence="1" id="KW-0472">Membrane</keyword>
<comment type="caution">
    <text evidence="3">The sequence shown here is derived from an EMBL/GenBank/DDBJ whole genome shotgun (WGS) entry which is preliminary data.</text>
</comment>